<dbReference type="NCBIfam" id="NF005071">
    <property type="entry name" value="PRK06489.1"/>
    <property type="match status" value="1"/>
</dbReference>
<gene>
    <name evidence="7" type="ORF">BJG93_29705</name>
</gene>
<reference evidence="7" key="2">
    <citation type="submission" date="2021-06" db="EMBL/GenBank/DDBJ databases">
        <authorList>
            <person name="Rogers T.H."/>
            <person name="Ramsay J.P."/>
            <person name="Wang P."/>
            <person name="Terpolilli J."/>
        </authorList>
    </citation>
    <scope>NUCLEOTIDE SEQUENCE</scope>
    <source>
        <strain evidence="7">WSM5005</strain>
        <plasmid evidence="7">pl1WSM5005</plasmid>
    </source>
</reference>
<evidence type="ECO:0000256" key="3">
    <source>
        <dbReference type="ARBA" id="ARBA00023167"/>
    </source>
</evidence>
<name>A0A1I9YV94_9BURK</name>
<dbReference type="SUPFAM" id="SSF53474">
    <property type="entry name" value="alpha/beta-Hydrolases"/>
    <property type="match status" value="1"/>
</dbReference>
<dbReference type="InterPro" id="IPR008220">
    <property type="entry name" value="HAT_MetX-like"/>
</dbReference>
<evidence type="ECO:0000256" key="2">
    <source>
        <dbReference type="ARBA" id="ARBA00022679"/>
    </source>
</evidence>
<keyword evidence="2" id="KW-0808">Transferase</keyword>
<feature type="active site" description="Nucleophile" evidence="5">
    <location>
        <position position="172"/>
    </location>
</feature>
<keyword evidence="3" id="KW-0486">Methionine biosynthesis</keyword>
<dbReference type="PANTHER" id="PTHR32268:SF11">
    <property type="entry name" value="HOMOSERINE O-ACETYLTRANSFERASE"/>
    <property type="match status" value="1"/>
</dbReference>
<dbReference type="InterPro" id="IPR029058">
    <property type="entry name" value="AB_hydrolase_fold"/>
</dbReference>
<dbReference type="KEGG" id="pspw:BJG93_29705"/>
<dbReference type="PANTHER" id="PTHR32268">
    <property type="entry name" value="HOMOSERINE O-ACETYLTRANSFERASE"/>
    <property type="match status" value="1"/>
</dbReference>
<evidence type="ECO:0000313" key="7">
    <source>
        <dbReference type="EMBL" id="APA90136.2"/>
    </source>
</evidence>
<dbReference type="GO" id="GO:0016787">
    <property type="term" value="F:hydrolase activity"/>
    <property type="evidence" value="ECO:0007669"/>
    <property type="project" value="UniProtKB-KW"/>
</dbReference>
<proteinExistence type="predicted"/>
<dbReference type="Gene3D" id="3.40.50.1820">
    <property type="entry name" value="alpha/beta hydrolase"/>
    <property type="match status" value="1"/>
</dbReference>
<keyword evidence="7" id="KW-0378">Hydrolase</keyword>
<dbReference type="Pfam" id="PF00561">
    <property type="entry name" value="Abhydrolase_1"/>
    <property type="match status" value="1"/>
</dbReference>
<keyword evidence="1" id="KW-0028">Amino-acid biosynthesis</keyword>
<dbReference type="GO" id="GO:0009086">
    <property type="term" value="P:methionine biosynthetic process"/>
    <property type="evidence" value="ECO:0007669"/>
    <property type="project" value="UniProtKB-KW"/>
</dbReference>
<geneLocation type="plasmid" evidence="7 8">
    <name>pl1WSM5005</name>
</geneLocation>
<dbReference type="PRINTS" id="PR00111">
    <property type="entry name" value="ABHYDROLASE"/>
</dbReference>
<dbReference type="AlphaFoldDB" id="A0A1I9YV94"/>
<dbReference type="GO" id="GO:0009092">
    <property type="term" value="P:homoserine metabolic process"/>
    <property type="evidence" value="ECO:0007669"/>
    <property type="project" value="TreeGrafter"/>
</dbReference>
<keyword evidence="4" id="KW-0012">Acyltransferase</keyword>
<evidence type="ECO:0000256" key="5">
    <source>
        <dbReference type="PIRSR" id="PIRSR000443-1"/>
    </source>
</evidence>
<feature type="domain" description="AB hydrolase-1" evidence="6">
    <location>
        <begin position="81"/>
        <end position="257"/>
    </location>
</feature>
<accession>A0A1I9YV94</accession>
<dbReference type="Proteomes" id="UP000179860">
    <property type="component" value="Plasmid pl1WSM5005"/>
</dbReference>
<keyword evidence="7" id="KW-0614">Plasmid</keyword>
<sequence length="373" mass="41494">MRPTLLLGRAVRFRLLNRFPGNPGHRIASHAYAANEILQLADYPAPKEGDWIARDFRFHTGEVMPELRLHYRTIGDPSGEPVLVLHGTTGTGASMLTPAFAGELFGLGQPLDANNYFIVLPDGIGAGGSSRPSDRLRTRFPAYNYDDMVLAQYRLLTEGLGIRHLRLLIGNSMGGMHAWIWAVRYPDFMDALVPMASQPTEMSGRNWMLRRMLTEMVRDDPEYLDGNYASPPRSLRIASAFFALATNGGTLAYQKAAPTMELADNFLDTLLAQPFRLDANDFLYQWGASRGYNPASGLEQIRATVLAINAADDERYPPETGLMERAMQHVRHGRVLLIPASEDTCGHGTTGLARFYKAELQELLQSAPRRTSR</sequence>
<dbReference type="InterPro" id="IPR000073">
    <property type="entry name" value="AB_hydrolase_1"/>
</dbReference>
<dbReference type="EMBL" id="CP017563">
    <property type="protein sequence ID" value="APA90136.2"/>
    <property type="molecule type" value="Genomic_DNA"/>
</dbReference>
<dbReference type="PIRSF" id="PIRSF000443">
    <property type="entry name" value="Homoser_Ac_trans"/>
    <property type="match status" value="1"/>
</dbReference>
<dbReference type="OrthoDB" id="9800754at2"/>
<reference evidence="7" key="1">
    <citation type="submission" date="2016-09" db="EMBL/GenBank/DDBJ databases">
        <title>The Complete Genome of Burkholderia sprentiae wsm5005.</title>
        <authorList>
            <person name="De Meyer S."/>
            <person name="Wang P."/>
            <person name="Terpolilli J."/>
        </authorList>
    </citation>
    <scope>NUCLEOTIDE SEQUENCE [LARGE SCALE GENOMIC DNA]</scope>
    <source>
        <strain evidence="7">WSM5005</strain>
        <plasmid evidence="7">pl1WSM5005</plasmid>
    </source>
</reference>
<organism evidence="7 8">
    <name type="scientific">Paraburkholderia sprentiae WSM5005</name>
    <dbReference type="NCBI Taxonomy" id="754502"/>
    <lineage>
        <taxon>Bacteria</taxon>
        <taxon>Pseudomonadati</taxon>
        <taxon>Pseudomonadota</taxon>
        <taxon>Betaproteobacteria</taxon>
        <taxon>Burkholderiales</taxon>
        <taxon>Burkholderiaceae</taxon>
        <taxon>Paraburkholderia</taxon>
    </lineage>
</organism>
<dbReference type="GO" id="GO:0004414">
    <property type="term" value="F:homoserine O-acetyltransferase activity"/>
    <property type="evidence" value="ECO:0007669"/>
    <property type="project" value="TreeGrafter"/>
</dbReference>
<evidence type="ECO:0000256" key="4">
    <source>
        <dbReference type="ARBA" id="ARBA00023315"/>
    </source>
</evidence>
<protein>
    <submittedName>
        <fullName evidence="7">Alpha/beta fold hydrolase</fullName>
    </submittedName>
</protein>
<evidence type="ECO:0000256" key="1">
    <source>
        <dbReference type="ARBA" id="ARBA00022605"/>
    </source>
</evidence>
<feature type="active site" evidence="5">
    <location>
        <position position="347"/>
    </location>
</feature>
<keyword evidence="8" id="KW-1185">Reference proteome</keyword>
<evidence type="ECO:0000259" key="6">
    <source>
        <dbReference type="Pfam" id="PF00561"/>
    </source>
</evidence>
<evidence type="ECO:0000313" key="8">
    <source>
        <dbReference type="Proteomes" id="UP000179860"/>
    </source>
</evidence>
<feature type="active site" evidence="5">
    <location>
        <position position="313"/>
    </location>
</feature>